<name>A0ABT1RP29_9FIRM</name>
<dbReference type="InterPro" id="IPR050469">
    <property type="entry name" value="Diguanylate_Cyclase"/>
</dbReference>
<dbReference type="InterPro" id="IPR029787">
    <property type="entry name" value="Nucleotide_cyclase"/>
</dbReference>
<dbReference type="SMART" id="SM00448">
    <property type="entry name" value="REC"/>
    <property type="match status" value="1"/>
</dbReference>
<evidence type="ECO:0000313" key="7">
    <source>
        <dbReference type="EMBL" id="MCQ4636935.1"/>
    </source>
</evidence>
<dbReference type="PANTHER" id="PTHR45138:SF9">
    <property type="entry name" value="DIGUANYLATE CYCLASE DGCM-RELATED"/>
    <property type="match status" value="1"/>
</dbReference>
<dbReference type="SUPFAM" id="SSF55073">
    <property type="entry name" value="Nucleotide cyclase"/>
    <property type="match status" value="1"/>
</dbReference>
<dbReference type="Gene3D" id="3.40.50.2300">
    <property type="match status" value="1"/>
</dbReference>
<evidence type="ECO:0000256" key="4">
    <source>
        <dbReference type="SAM" id="Coils"/>
    </source>
</evidence>
<keyword evidence="7" id="KW-0548">Nucleotidyltransferase</keyword>
<dbReference type="CDD" id="cd17574">
    <property type="entry name" value="REC_OmpR"/>
    <property type="match status" value="1"/>
</dbReference>
<feature type="domain" description="GGDEF" evidence="6">
    <location>
        <begin position="183"/>
        <end position="314"/>
    </location>
</feature>
<dbReference type="NCBIfam" id="TIGR00254">
    <property type="entry name" value="GGDEF"/>
    <property type="match status" value="1"/>
</dbReference>
<dbReference type="InterPro" id="IPR000160">
    <property type="entry name" value="GGDEF_dom"/>
</dbReference>
<evidence type="ECO:0000256" key="2">
    <source>
        <dbReference type="ARBA" id="ARBA00024867"/>
    </source>
</evidence>
<dbReference type="EMBL" id="JANFXK010000009">
    <property type="protein sequence ID" value="MCQ4636935.1"/>
    <property type="molecule type" value="Genomic_DNA"/>
</dbReference>
<dbReference type="SMART" id="SM00267">
    <property type="entry name" value="GGDEF"/>
    <property type="match status" value="1"/>
</dbReference>
<dbReference type="Pfam" id="PF00072">
    <property type="entry name" value="Response_reg"/>
    <property type="match status" value="1"/>
</dbReference>
<keyword evidence="3" id="KW-0597">Phosphoprotein</keyword>
<comment type="function">
    <text evidence="2">May play the central regulatory role in sporulation. It may be an element of the effector pathway responsible for the activation of sporulation genes in response to nutritional stress. Spo0A may act in concert with spo0H (a sigma factor) to control the expression of some genes that are critical to the sporulation process.</text>
</comment>
<evidence type="ECO:0000259" key="5">
    <source>
        <dbReference type="PROSITE" id="PS50110"/>
    </source>
</evidence>
<dbReference type="Gene3D" id="3.30.70.270">
    <property type="match status" value="1"/>
</dbReference>
<dbReference type="PANTHER" id="PTHR45138">
    <property type="entry name" value="REGULATORY COMPONENTS OF SENSORY TRANSDUCTION SYSTEM"/>
    <property type="match status" value="1"/>
</dbReference>
<comment type="caution">
    <text evidence="7">The sequence shown here is derived from an EMBL/GenBank/DDBJ whole genome shotgun (WGS) entry which is preliminary data.</text>
</comment>
<protein>
    <recommendedName>
        <fullName evidence="1">Stage 0 sporulation protein A homolog</fullName>
    </recommendedName>
</protein>
<dbReference type="InterPro" id="IPR011006">
    <property type="entry name" value="CheY-like_superfamily"/>
</dbReference>
<dbReference type="InterPro" id="IPR043128">
    <property type="entry name" value="Rev_trsase/Diguanyl_cyclase"/>
</dbReference>
<dbReference type="GO" id="GO:0052621">
    <property type="term" value="F:diguanylate cyclase activity"/>
    <property type="evidence" value="ECO:0007669"/>
    <property type="project" value="UniProtKB-EC"/>
</dbReference>
<keyword evidence="4" id="KW-0175">Coiled coil</keyword>
<feature type="modified residue" description="4-aspartylphosphate" evidence="3">
    <location>
        <position position="60"/>
    </location>
</feature>
<dbReference type="PROSITE" id="PS50887">
    <property type="entry name" value="GGDEF"/>
    <property type="match status" value="1"/>
</dbReference>
<keyword evidence="7" id="KW-0808">Transferase</keyword>
<evidence type="ECO:0000256" key="3">
    <source>
        <dbReference type="PROSITE-ProRule" id="PRU00169"/>
    </source>
</evidence>
<evidence type="ECO:0000259" key="6">
    <source>
        <dbReference type="PROSITE" id="PS50887"/>
    </source>
</evidence>
<sequence>MYMDDKKTNQIVLVVDDSILICNQVQMALKEEPVFVCEAHSGKEAVELIRQYQPDLILLDVVLPDMDGYELMEKLKAADQNDALVIFLTSKDKDDDVVKGFSLGACDYIKKPFAQAELRSRVYAHLQMKIQKDELNRQNKELKNSMEKLNYMAFRDGLTGLYNRRYVVGDLMEDIRTKESGERKNVLILADIDDFKIINDTYGHDAGDMALVCIANILEANCRGHKVVRWGGEEFLIVLFDVTEQEAYQLSEKIRREIEAFPIFHGEDEFFCSITMGLHEYQEKEGIEESIACADKALYRGKRSGKNRSVWYESKEWME</sequence>
<dbReference type="SUPFAM" id="SSF52172">
    <property type="entry name" value="CheY-like"/>
    <property type="match status" value="1"/>
</dbReference>
<keyword evidence="8" id="KW-1185">Reference proteome</keyword>
<dbReference type="InterPro" id="IPR001789">
    <property type="entry name" value="Sig_transdc_resp-reg_receiver"/>
</dbReference>
<evidence type="ECO:0000256" key="1">
    <source>
        <dbReference type="ARBA" id="ARBA00018672"/>
    </source>
</evidence>
<reference evidence="7 8" key="1">
    <citation type="submission" date="2022-06" db="EMBL/GenBank/DDBJ databases">
        <title>Isolation of gut microbiota from human fecal samples.</title>
        <authorList>
            <person name="Pamer E.G."/>
            <person name="Barat B."/>
            <person name="Waligurski E."/>
            <person name="Medina S."/>
            <person name="Paddock L."/>
            <person name="Mostad J."/>
        </authorList>
    </citation>
    <scope>NUCLEOTIDE SEQUENCE [LARGE SCALE GENOMIC DNA]</scope>
    <source>
        <strain evidence="7 8">SL.3.17</strain>
    </source>
</reference>
<dbReference type="Proteomes" id="UP001524502">
    <property type="component" value="Unassembled WGS sequence"/>
</dbReference>
<dbReference type="PROSITE" id="PS50110">
    <property type="entry name" value="RESPONSE_REGULATORY"/>
    <property type="match status" value="1"/>
</dbReference>
<evidence type="ECO:0000313" key="8">
    <source>
        <dbReference type="Proteomes" id="UP001524502"/>
    </source>
</evidence>
<proteinExistence type="predicted"/>
<accession>A0ABT1RP29</accession>
<dbReference type="CDD" id="cd01949">
    <property type="entry name" value="GGDEF"/>
    <property type="match status" value="1"/>
</dbReference>
<dbReference type="Pfam" id="PF00990">
    <property type="entry name" value="GGDEF"/>
    <property type="match status" value="1"/>
</dbReference>
<gene>
    <name evidence="7" type="ORF">NE619_09345</name>
</gene>
<organism evidence="7 8">
    <name type="scientific">Anaerovorax odorimutans</name>
    <dbReference type="NCBI Taxonomy" id="109327"/>
    <lineage>
        <taxon>Bacteria</taxon>
        <taxon>Bacillati</taxon>
        <taxon>Bacillota</taxon>
        <taxon>Clostridia</taxon>
        <taxon>Peptostreptococcales</taxon>
        <taxon>Anaerovoracaceae</taxon>
        <taxon>Anaerovorax</taxon>
    </lineage>
</organism>
<feature type="coiled-coil region" evidence="4">
    <location>
        <begin position="125"/>
        <end position="152"/>
    </location>
</feature>
<feature type="domain" description="Response regulatory" evidence="5">
    <location>
        <begin position="11"/>
        <end position="126"/>
    </location>
</feature>